<evidence type="ECO:0000256" key="2">
    <source>
        <dbReference type="ARBA" id="ARBA00023002"/>
    </source>
</evidence>
<keyword evidence="2 5" id="KW-0560">Oxidoreductase</keyword>
<dbReference type="PANTHER" id="PTHR43774:SF1">
    <property type="entry name" value="PEPTIDE METHIONINE SULFOXIDE REDUCTASE MSRA 2"/>
    <property type="match status" value="1"/>
</dbReference>
<dbReference type="AlphaFoldDB" id="A0A7S9Q0P1"/>
<sequence length="210" mass="24194">MKIFSLLSPFFLLVTFVACGTTDSNQKAKQEANNQIKPLATKNLKNAKRAYIAGGCFWGMEELFRKQKGVLDTEVGYIGGDNQNPTYDNHPGHAEALEITYDSTATNFREILDYFYRIHNPTTVDRQGNDRGSSYRSAIFYQNEAEKKIAQEVIGIVDQSKRWDGKVVTKLEPYVKFWPAEEEHQDYLLKHPNGYTCHYERFGSFLDRKE</sequence>
<feature type="domain" description="Peptide methionine sulphoxide reductase MsrA" evidence="7">
    <location>
        <begin position="50"/>
        <end position="197"/>
    </location>
</feature>
<proteinExistence type="inferred from homology"/>
<dbReference type="EC" id="1.8.4.11" evidence="5"/>
<feature type="active site" evidence="5">
    <location>
        <position position="56"/>
    </location>
</feature>
<feature type="signal peptide" evidence="6">
    <location>
        <begin position="1"/>
        <end position="20"/>
    </location>
</feature>
<evidence type="ECO:0000256" key="4">
    <source>
        <dbReference type="ARBA" id="ARBA00048782"/>
    </source>
</evidence>
<dbReference type="GO" id="GO:0008113">
    <property type="term" value="F:peptide-methionine (S)-S-oxide reductase activity"/>
    <property type="evidence" value="ECO:0007669"/>
    <property type="project" value="UniProtKB-UniRule"/>
</dbReference>
<dbReference type="EMBL" id="CP064939">
    <property type="protein sequence ID" value="QPH41808.1"/>
    <property type="molecule type" value="Genomic_DNA"/>
</dbReference>
<evidence type="ECO:0000313" key="8">
    <source>
        <dbReference type="EMBL" id="QPH41808.1"/>
    </source>
</evidence>
<dbReference type="InterPro" id="IPR036509">
    <property type="entry name" value="Met_Sox_Rdtase_MsrA_sf"/>
</dbReference>
<evidence type="ECO:0000256" key="1">
    <source>
        <dbReference type="ARBA" id="ARBA00005591"/>
    </source>
</evidence>
<evidence type="ECO:0000259" key="7">
    <source>
        <dbReference type="Pfam" id="PF01625"/>
    </source>
</evidence>
<feature type="chain" id="PRO_5032304646" description="Peptide methionine sulfoxide reductase MsrA" evidence="6">
    <location>
        <begin position="21"/>
        <end position="210"/>
    </location>
</feature>
<evidence type="ECO:0000256" key="3">
    <source>
        <dbReference type="ARBA" id="ARBA00047806"/>
    </source>
</evidence>
<evidence type="ECO:0000256" key="6">
    <source>
        <dbReference type="SAM" id="SignalP"/>
    </source>
</evidence>
<reference evidence="8 9" key="1">
    <citation type="submission" date="2020-11" db="EMBL/GenBank/DDBJ databases">
        <title>Pedobacter endophytica, an endophytic bacteria isolated form Carex pumila.</title>
        <authorList>
            <person name="Peng Y."/>
            <person name="Jiang L."/>
            <person name="Lee J."/>
        </authorList>
    </citation>
    <scope>NUCLEOTIDE SEQUENCE [LARGE SCALE GENOMIC DNA]</scope>
    <source>
        <strain evidence="8 9">JBR3-12</strain>
    </source>
</reference>
<comment type="similarity">
    <text evidence="1 5">Belongs to the MsrA Met sulfoxide reductase family.</text>
</comment>
<comment type="catalytic activity">
    <reaction evidence="3 5">
        <text>L-methionyl-[protein] + [thioredoxin]-disulfide + H2O = L-methionyl-(S)-S-oxide-[protein] + [thioredoxin]-dithiol</text>
        <dbReference type="Rhea" id="RHEA:14217"/>
        <dbReference type="Rhea" id="RHEA-COMP:10698"/>
        <dbReference type="Rhea" id="RHEA-COMP:10700"/>
        <dbReference type="Rhea" id="RHEA-COMP:12313"/>
        <dbReference type="Rhea" id="RHEA-COMP:12315"/>
        <dbReference type="ChEBI" id="CHEBI:15377"/>
        <dbReference type="ChEBI" id="CHEBI:16044"/>
        <dbReference type="ChEBI" id="CHEBI:29950"/>
        <dbReference type="ChEBI" id="CHEBI:44120"/>
        <dbReference type="ChEBI" id="CHEBI:50058"/>
        <dbReference type="EC" id="1.8.4.11"/>
    </reaction>
</comment>
<dbReference type="KEGG" id="pex:IZT61_07120"/>
<comment type="catalytic activity">
    <reaction evidence="4 5">
        <text>[thioredoxin]-disulfide + L-methionine + H2O = L-methionine (S)-S-oxide + [thioredoxin]-dithiol</text>
        <dbReference type="Rhea" id="RHEA:19993"/>
        <dbReference type="Rhea" id="RHEA-COMP:10698"/>
        <dbReference type="Rhea" id="RHEA-COMP:10700"/>
        <dbReference type="ChEBI" id="CHEBI:15377"/>
        <dbReference type="ChEBI" id="CHEBI:29950"/>
        <dbReference type="ChEBI" id="CHEBI:50058"/>
        <dbReference type="ChEBI" id="CHEBI:57844"/>
        <dbReference type="ChEBI" id="CHEBI:58772"/>
        <dbReference type="EC" id="1.8.4.11"/>
    </reaction>
</comment>
<dbReference type="FunFam" id="3.30.1060.10:FF:000005">
    <property type="entry name" value="Peptide methionine sulfoxide reductase MsrA"/>
    <property type="match status" value="1"/>
</dbReference>
<organism evidence="8 9">
    <name type="scientific">Pedobacter endophyticus</name>
    <dbReference type="NCBI Taxonomy" id="2789740"/>
    <lineage>
        <taxon>Bacteria</taxon>
        <taxon>Pseudomonadati</taxon>
        <taxon>Bacteroidota</taxon>
        <taxon>Sphingobacteriia</taxon>
        <taxon>Sphingobacteriales</taxon>
        <taxon>Sphingobacteriaceae</taxon>
        <taxon>Pedobacter</taxon>
    </lineage>
</organism>
<keyword evidence="6" id="KW-0732">Signal</keyword>
<keyword evidence="9" id="KW-1185">Reference proteome</keyword>
<protein>
    <recommendedName>
        <fullName evidence="5">Peptide methionine sulfoxide reductase MsrA</fullName>
        <shortName evidence="5">Protein-methionine-S-oxide reductase</shortName>
        <ecNumber evidence="5">1.8.4.11</ecNumber>
    </recommendedName>
    <alternativeName>
        <fullName evidence="5">Peptide-methionine (S)-S-oxide reductase</fullName>
        <shortName evidence="5">Peptide Met(O) reductase</shortName>
    </alternativeName>
</protein>
<dbReference type="InterPro" id="IPR002569">
    <property type="entry name" value="Met_Sox_Rdtase_MsrA_dom"/>
</dbReference>
<evidence type="ECO:0000256" key="5">
    <source>
        <dbReference type="HAMAP-Rule" id="MF_01401"/>
    </source>
</evidence>
<comment type="function">
    <text evidence="5">Has an important function as a repair enzyme for proteins that have been inactivated by oxidation. Catalyzes the reversible oxidation-reduction of methionine sulfoxide in proteins to methionine.</text>
</comment>
<dbReference type="PANTHER" id="PTHR43774">
    <property type="entry name" value="PEPTIDE METHIONINE SULFOXIDE REDUCTASE"/>
    <property type="match status" value="1"/>
</dbReference>
<dbReference type="NCBIfam" id="TIGR00401">
    <property type="entry name" value="msrA"/>
    <property type="match status" value="1"/>
</dbReference>
<dbReference type="HAMAP" id="MF_01401">
    <property type="entry name" value="MsrA"/>
    <property type="match status" value="1"/>
</dbReference>
<dbReference type="Gene3D" id="3.30.1060.10">
    <property type="entry name" value="Peptide methionine sulphoxide reductase MsrA"/>
    <property type="match status" value="1"/>
</dbReference>
<dbReference type="Pfam" id="PF01625">
    <property type="entry name" value="PMSR"/>
    <property type="match status" value="1"/>
</dbReference>
<gene>
    <name evidence="5 8" type="primary">msrA</name>
    <name evidence="8" type="ORF">IZT61_07120</name>
</gene>
<evidence type="ECO:0000313" key="9">
    <source>
        <dbReference type="Proteomes" id="UP000594759"/>
    </source>
</evidence>
<name>A0A7S9Q0P1_9SPHI</name>
<dbReference type="Proteomes" id="UP000594759">
    <property type="component" value="Chromosome"/>
</dbReference>
<dbReference type="SUPFAM" id="SSF55068">
    <property type="entry name" value="Peptide methionine sulfoxide reductase"/>
    <property type="match status" value="1"/>
</dbReference>
<accession>A0A7S9Q0P1</accession>
<dbReference type="PROSITE" id="PS51257">
    <property type="entry name" value="PROKAR_LIPOPROTEIN"/>
    <property type="match status" value="1"/>
</dbReference>